<sequence length="581" mass="64626">MASKTPEDFWQLAASHDKTARKWRVGDAAKGARGFLRAIEVYTTGLQQHPANFELAYNRAQAYMTIIQEPRFLPYLPSPQVDFLRSTIEANRYVLNLNPKTADVLFNTGQALSSLAEELSEQDASKSEAIALLAEALDLYDKCLAQQAKLITEANEMVREAESEAQMRAEIESQELDYDVLPMETDAKKGSNEDQDMHREQTEVNATLIDPTTEDDMIDTGLAKLSAMTILCALYDHMSHMAVGLFVANPSLSFLEQTASDLLENGVLAVRPQTQDPTRLRAIEIFLARASFMCALSAAYYRARHTDVSTYHARIEAAYSDITSNVPSSDQSSEVLCAYAESLMDFASTVTEIHAHLHTYTPPFPSPAVDPAHWPRVRWRALSHAQSLLKTAADLPNASKDPLAQSRIFALRAAVELFRLRAMAAFKEDWQKPEWSANGVVAADSGVESKGVQGGPQGNLVGNAGVYYRGAVKWLRAAEGTTWKERVWKTAGDEERDLFVREWVVNMLKVMVLEEGKGLQWKIEAGLERFQDSVEMGEEGLEMVAKVVKDMGEERLLPFLFADSLYGHVSKAIEVLDLPIP</sequence>
<dbReference type="Gene3D" id="1.25.40.10">
    <property type="entry name" value="Tetratricopeptide repeat domain"/>
    <property type="match status" value="1"/>
</dbReference>
<organism evidence="1 2">
    <name type="scientific">Viridothelium virens</name>
    <name type="common">Speckled blister lichen</name>
    <name type="synonym">Trypethelium virens</name>
    <dbReference type="NCBI Taxonomy" id="1048519"/>
    <lineage>
        <taxon>Eukaryota</taxon>
        <taxon>Fungi</taxon>
        <taxon>Dikarya</taxon>
        <taxon>Ascomycota</taxon>
        <taxon>Pezizomycotina</taxon>
        <taxon>Dothideomycetes</taxon>
        <taxon>Dothideomycetes incertae sedis</taxon>
        <taxon>Trypetheliales</taxon>
        <taxon>Trypetheliaceae</taxon>
        <taxon>Viridothelium</taxon>
    </lineage>
</organism>
<dbReference type="SUPFAM" id="SSF48452">
    <property type="entry name" value="TPR-like"/>
    <property type="match status" value="1"/>
</dbReference>
<evidence type="ECO:0008006" key="3">
    <source>
        <dbReference type="Google" id="ProtNLM"/>
    </source>
</evidence>
<dbReference type="InterPro" id="IPR011990">
    <property type="entry name" value="TPR-like_helical_dom_sf"/>
</dbReference>
<dbReference type="EMBL" id="ML991799">
    <property type="protein sequence ID" value="KAF2234367.1"/>
    <property type="molecule type" value="Genomic_DNA"/>
</dbReference>
<reference evidence="1" key="1">
    <citation type="journal article" date="2020" name="Stud. Mycol.">
        <title>101 Dothideomycetes genomes: a test case for predicting lifestyles and emergence of pathogens.</title>
        <authorList>
            <person name="Haridas S."/>
            <person name="Albert R."/>
            <person name="Binder M."/>
            <person name="Bloem J."/>
            <person name="Labutti K."/>
            <person name="Salamov A."/>
            <person name="Andreopoulos B."/>
            <person name="Baker S."/>
            <person name="Barry K."/>
            <person name="Bills G."/>
            <person name="Bluhm B."/>
            <person name="Cannon C."/>
            <person name="Castanera R."/>
            <person name="Culley D."/>
            <person name="Daum C."/>
            <person name="Ezra D."/>
            <person name="Gonzalez J."/>
            <person name="Henrissat B."/>
            <person name="Kuo A."/>
            <person name="Liang C."/>
            <person name="Lipzen A."/>
            <person name="Lutzoni F."/>
            <person name="Magnuson J."/>
            <person name="Mondo S."/>
            <person name="Nolan M."/>
            <person name="Ohm R."/>
            <person name="Pangilinan J."/>
            <person name="Park H.-J."/>
            <person name="Ramirez L."/>
            <person name="Alfaro M."/>
            <person name="Sun H."/>
            <person name="Tritt A."/>
            <person name="Yoshinaga Y."/>
            <person name="Zwiers L.-H."/>
            <person name="Turgeon B."/>
            <person name="Goodwin S."/>
            <person name="Spatafora J."/>
            <person name="Crous P."/>
            <person name="Grigoriev I."/>
        </authorList>
    </citation>
    <scope>NUCLEOTIDE SEQUENCE</scope>
    <source>
        <strain evidence="1">Tuck. ex Michener</strain>
    </source>
</reference>
<dbReference type="AlphaFoldDB" id="A0A6A6H8T7"/>
<dbReference type="Proteomes" id="UP000800092">
    <property type="component" value="Unassembled WGS sequence"/>
</dbReference>
<dbReference type="OrthoDB" id="5328412at2759"/>
<name>A0A6A6H8T7_VIRVR</name>
<keyword evidence="2" id="KW-1185">Reference proteome</keyword>
<evidence type="ECO:0000313" key="1">
    <source>
        <dbReference type="EMBL" id="KAF2234367.1"/>
    </source>
</evidence>
<gene>
    <name evidence="1" type="ORF">EV356DRAFT_576802</name>
</gene>
<proteinExistence type="predicted"/>
<accession>A0A6A6H8T7</accession>
<protein>
    <recommendedName>
        <fullName evidence="3">TPR-like protein</fullName>
    </recommendedName>
</protein>
<evidence type="ECO:0000313" key="2">
    <source>
        <dbReference type="Proteomes" id="UP000800092"/>
    </source>
</evidence>